<keyword evidence="9" id="KW-1003">Cell membrane</keyword>
<feature type="site" description="Transition state stabilizer" evidence="8">
    <location>
        <position position="115"/>
    </location>
</feature>
<protein>
    <recommendedName>
        <fullName evidence="3 9">3-deoxy-D-manno-octulosonic acid transferase</fullName>
        <shortName evidence="9">Kdo transferase</shortName>
        <ecNumber evidence="2 9">2.4.99.12</ecNumber>
    </recommendedName>
    <alternativeName>
        <fullName evidence="5 9">Lipid IV(A) 3-deoxy-D-manno-octulosonic acid transferase</fullName>
    </alternativeName>
</protein>
<reference evidence="11" key="1">
    <citation type="journal article" date="2020" name="mSystems">
        <title>Genome- and Community-Level Interaction Insights into Carbon Utilization and Element Cycling Functions of Hydrothermarchaeota in Hydrothermal Sediment.</title>
        <authorList>
            <person name="Zhou Z."/>
            <person name="Liu Y."/>
            <person name="Xu W."/>
            <person name="Pan J."/>
            <person name="Luo Z.H."/>
            <person name="Li M."/>
        </authorList>
    </citation>
    <scope>NUCLEOTIDE SEQUENCE [LARGE SCALE GENOMIC DNA]</scope>
    <source>
        <strain evidence="11">HyVt-483</strain>
    </source>
</reference>
<dbReference type="GO" id="GO:0009244">
    <property type="term" value="P:lipopolysaccharide core region biosynthetic process"/>
    <property type="evidence" value="ECO:0007669"/>
    <property type="project" value="UniProtKB-UniRule"/>
</dbReference>
<feature type="domain" description="3-deoxy-D-manno-octulosonic-acid transferase N-terminal" evidence="10">
    <location>
        <begin position="20"/>
        <end position="195"/>
    </location>
</feature>
<dbReference type="SUPFAM" id="SSF53756">
    <property type="entry name" value="UDP-Glycosyltransferase/glycogen phosphorylase"/>
    <property type="match status" value="1"/>
</dbReference>
<evidence type="ECO:0000313" key="11">
    <source>
        <dbReference type="EMBL" id="HFC97956.1"/>
    </source>
</evidence>
<evidence type="ECO:0000256" key="9">
    <source>
        <dbReference type="RuleBase" id="RU365103"/>
    </source>
</evidence>
<dbReference type="GO" id="GO:0043842">
    <property type="term" value="F:Kdo transferase activity"/>
    <property type="evidence" value="ECO:0007669"/>
    <property type="project" value="UniProtKB-EC"/>
</dbReference>
<gene>
    <name evidence="11" type="ORF">ENJ40_05815</name>
</gene>
<feature type="active site" description="Proton acceptor" evidence="7">
    <location>
        <position position="43"/>
    </location>
</feature>
<dbReference type="Gene3D" id="3.40.50.11720">
    <property type="entry name" value="3-Deoxy-D-manno-octulosonic-acid transferase, N-terminal domain"/>
    <property type="match status" value="1"/>
</dbReference>
<evidence type="ECO:0000256" key="1">
    <source>
        <dbReference type="ARBA" id="ARBA00004713"/>
    </source>
</evidence>
<proteinExistence type="inferred from homology"/>
<dbReference type="GO" id="GO:0005886">
    <property type="term" value="C:plasma membrane"/>
    <property type="evidence" value="ECO:0007669"/>
    <property type="project" value="UniProtKB-SubCell"/>
</dbReference>
<dbReference type="EC" id="2.4.99.12" evidence="2 9"/>
<comment type="pathway">
    <text evidence="1 9">Bacterial outer membrane biogenesis; LPS core biosynthesis.</text>
</comment>
<dbReference type="GO" id="GO:0009245">
    <property type="term" value="P:lipid A biosynthetic process"/>
    <property type="evidence" value="ECO:0007669"/>
    <property type="project" value="TreeGrafter"/>
</dbReference>
<evidence type="ECO:0000256" key="4">
    <source>
        <dbReference type="ARBA" id="ARBA00022679"/>
    </source>
</evidence>
<evidence type="ECO:0000256" key="2">
    <source>
        <dbReference type="ARBA" id="ARBA00012621"/>
    </source>
</evidence>
<evidence type="ECO:0000256" key="7">
    <source>
        <dbReference type="PIRSR" id="PIRSR639901-1"/>
    </source>
</evidence>
<comment type="catalytic activity">
    <reaction evidence="6 9">
        <text>lipid IVA (E. coli) + CMP-3-deoxy-beta-D-manno-octulosonate = alpha-Kdo-(2-&gt;6)-lipid IVA (E. coli) + CMP + H(+)</text>
        <dbReference type="Rhea" id="RHEA:28066"/>
        <dbReference type="ChEBI" id="CHEBI:15378"/>
        <dbReference type="ChEBI" id="CHEBI:58603"/>
        <dbReference type="ChEBI" id="CHEBI:60364"/>
        <dbReference type="ChEBI" id="CHEBI:60377"/>
        <dbReference type="ChEBI" id="CHEBI:85987"/>
        <dbReference type="EC" id="2.4.99.12"/>
    </reaction>
</comment>
<dbReference type="EMBL" id="DRMH01000076">
    <property type="protein sequence ID" value="HFC97956.1"/>
    <property type="molecule type" value="Genomic_DNA"/>
</dbReference>
<dbReference type="Proteomes" id="UP000886043">
    <property type="component" value="Unassembled WGS sequence"/>
</dbReference>
<dbReference type="PANTHER" id="PTHR42755">
    <property type="entry name" value="3-DEOXY-MANNO-OCTULOSONATE CYTIDYLYLTRANSFERASE"/>
    <property type="match status" value="1"/>
</dbReference>
<evidence type="ECO:0000256" key="5">
    <source>
        <dbReference type="ARBA" id="ARBA00031445"/>
    </source>
</evidence>
<comment type="subcellular location">
    <subcellularLocation>
        <location evidence="9">Cell membrane</location>
    </subcellularLocation>
</comment>
<evidence type="ECO:0000256" key="8">
    <source>
        <dbReference type="PIRSR" id="PIRSR639901-2"/>
    </source>
</evidence>
<dbReference type="Gene3D" id="3.40.50.2000">
    <property type="entry name" value="Glycogen Phosphorylase B"/>
    <property type="match status" value="1"/>
</dbReference>
<keyword evidence="9" id="KW-0472">Membrane</keyword>
<evidence type="ECO:0000256" key="3">
    <source>
        <dbReference type="ARBA" id="ARBA00019077"/>
    </source>
</evidence>
<evidence type="ECO:0000259" key="10">
    <source>
        <dbReference type="Pfam" id="PF04413"/>
    </source>
</evidence>
<name>A0A7C3CKP0_9BACT</name>
<dbReference type="InterPro" id="IPR038107">
    <property type="entry name" value="Glycos_transf_N_sf"/>
</dbReference>
<dbReference type="PANTHER" id="PTHR42755:SF1">
    <property type="entry name" value="3-DEOXY-D-MANNO-OCTULOSONIC ACID TRANSFERASE, MITOCHONDRIAL-RELATED"/>
    <property type="match status" value="1"/>
</dbReference>
<dbReference type="InterPro" id="IPR039901">
    <property type="entry name" value="Kdotransferase"/>
</dbReference>
<accession>A0A7C3CKP0</accession>
<keyword evidence="9" id="KW-0448">Lipopolysaccharide biosynthesis</keyword>
<dbReference type="AlphaFoldDB" id="A0A7C3CKP0"/>
<organism evidence="11">
    <name type="scientific">Thermosulfurimonas dismutans</name>
    <dbReference type="NCBI Taxonomy" id="999894"/>
    <lineage>
        <taxon>Bacteria</taxon>
        <taxon>Pseudomonadati</taxon>
        <taxon>Thermodesulfobacteriota</taxon>
        <taxon>Thermodesulfobacteria</taxon>
        <taxon>Thermodesulfobacteriales</taxon>
        <taxon>Thermodesulfobacteriaceae</taxon>
        <taxon>Thermosulfurimonas</taxon>
    </lineage>
</organism>
<comment type="similarity">
    <text evidence="9">Belongs to the glycosyltransferase group 1 family.</text>
</comment>
<dbReference type="Pfam" id="PF04413">
    <property type="entry name" value="Glycos_transf_N"/>
    <property type="match status" value="1"/>
</dbReference>
<comment type="caution">
    <text evidence="11">The sequence shown here is derived from an EMBL/GenBank/DDBJ whole genome shotgun (WGS) entry which is preliminary data.</text>
</comment>
<feature type="site" description="Transition state stabilizer" evidence="8">
    <location>
        <position position="193"/>
    </location>
</feature>
<dbReference type="UniPathway" id="UPA00958"/>
<sequence>MYRLYRLSTRLLEKILSRKYPERFSPPGEDGVEVWMHAASVGESRVAAAILEETLRLRPGLRVLLTLQTRSGLEQARKLLKSLPGIRIRLAPWDGPGTIGAWLRKLSPRVLVLIETELWPNLLFEALSHGTPVLILNGRLSSRSFSRYRRLRPLFAPLLARVSMAGVISEEDRERFLALGIPPERVRILGNAKHDLSFRRVEDLDPVPLVRRLGLRPGERLLVFGSMRRGEEEAVSRIISGLISVPDLRFAVVPRHPERAPEFEKHLTARGLAVSFFRNNHQLAGARIIVVDEIGPLFTLYALAEAAVVGGSFQPLGGQNPLEPAILGKPVLFGPHMENFPLESRILLSGGGARQVNSVEEALSVLFDWLHHPDKAREQGWKAFQCARKLRGASRRYAELLLRFL</sequence>
<comment type="function">
    <text evidence="9">Involved in lipopolysaccharide (LPS) biosynthesis. Catalyzes the transfer of 3-deoxy-D-manno-octulosonate (Kdo) residue(s) from CMP-Kdo to lipid IV(A), the tetraacyldisaccharide-1,4'-bisphosphate precursor of lipid A.</text>
</comment>
<keyword evidence="4 9" id="KW-0808">Transferase</keyword>
<dbReference type="InterPro" id="IPR007507">
    <property type="entry name" value="Glycos_transf_N"/>
</dbReference>
<evidence type="ECO:0000256" key="6">
    <source>
        <dbReference type="ARBA" id="ARBA00049183"/>
    </source>
</evidence>